<dbReference type="Gene3D" id="3.10.310.10">
    <property type="entry name" value="Diaminopimelate Epimerase, Chain A, domain 1"/>
    <property type="match status" value="2"/>
</dbReference>
<feature type="binding site" evidence="9">
    <location>
        <begin position="73"/>
        <end position="74"/>
    </location>
    <ligand>
        <name>substrate</name>
    </ligand>
</feature>
<dbReference type="NCBIfam" id="TIGR00652">
    <property type="entry name" value="DapF"/>
    <property type="match status" value="1"/>
</dbReference>
<dbReference type="InterPro" id="IPR018510">
    <property type="entry name" value="DAP_epimerase_AS"/>
</dbReference>
<dbReference type="OrthoDB" id="9805408at2"/>
<evidence type="ECO:0000256" key="5">
    <source>
        <dbReference type="ARBA" id="ARBA00022605"/>
    </source>
</evidence>
<evidence type="ECO:0000256" key="2">
    <source>
        <dbReference type="ARBA" id="ARBA00010219"/>
    </source>
</evidence>
<evidence type="ECO:0000256" key="3">
    <source>
        <dbReference type="ARBA" id="ARBA00013080"/>
    </source>
</evidence>
<dbReference type="Proteomes" id="UP000182135">
    <property type="component" value="Unassembled WGS sequence"/>
</dbReference>
<comment type="caution">
    <text evidence="9">Lacks conserved residue(s) required for the propagation of feature annotation.</text>
</comment>
<feature type="site" description="Could be important to modulate the pK values of the two catalytic cysteine residues" evidence="9">
    <location>
        <position position="162"/>
    </location>
</feature>
<keyword evidence="5 9" id="KW-0028">Amino-acid biosynthesis</keyword>
<accession>A0A1I2J512</accession>
<comment type="catalytic activity">
    <reaction evidence="8 9">
        <text>(2S,6S)-2,6-diaminopimelate = meso-2,6-diaminopimelate</text>
        <dbReference type="Rhea" id="RHEA:15393"/>
        <dbReference type="ChEBI" id="CHEBI:57609"/>
        <dbReference type="ChEBI" id="CHEBI:57791"/>
        <dbReference type="EC" id="5.1.1.7"/>
    </reaction>
</comment>
<sequence length="276" mass="30500">MNFTKMHGIGNDFIIIDDIDNKYLGNEGDMAKKLCHRHFSIGADGVIFVRKSEIADIKMLIINSDGSYAAMCGNGLRCFAKYVYDRSIVKKQFINVETGDGIKKVKINDYHGKADTIEVNMGRGSFMPYDIPAKSDEPIINKTISENNKIYSIISLRMGVPHTVILGNLENFDIHEGMKIENNELFLEGTNVDFCEIESKTSIKVKTWERGAGPTLACGTGCCASFLAAHKVGLIDNEVIVHVDGGKLNIKLIDDDVYMIGESVEAFTGSICINEK</sequence>
<evidence type="ECO:0000313" key="11">
    <source>
        <dbReference type="EMBL" id="PWL52735.1"/>
    </source>
</evidence>
<feature type="active site" evidence="10">
    <location>
        <position position="72"/>
    </location>
</feature>
<feature type="binding site" evidence="9">
    <location>
        <begin position="209"/>
        <end position="210"/>
    </location>
    <ligand>
        <name>substrate</name>
    </ligand>
</feature>
<dbReference type="AlphaFoldDB" id="A0A1I2J512"/>
<evidence type="ECO:0000256" key="6">
    <source>
        <dbReference type="ARBA" id="ARBA00023154"/>
    </source>
</evidence>
<evidence type="ECO:0000313" key="12">
    <source>
        <dbReference type="EMBL" id="SFF49785.1"/>
    </source>
</evidence>
<gene>
    <name evidence="9" type="primary">dapF</name>
    <name evidence="11" type="ORF">DBY38_09540</name>
    <name evidence="12" type="ORF">SAMN04487885_101135</name>
</gene>
<organism evidence="12 13">
    <name type="scientific">Clostridium cadaveris</name>
    <dbReference type="NCBI Taxonomy" id="1529"/>
    <lineage>
        <taxon>Bacteria</taxon>
        <taxon>Bacillati</taxon>
        <taxon>Bacillota</taxon>
        <taxon>Clostridia</taxon>
        <taxon>Eubacteriales</taxon>
        <taxon>Clostridiaceae</taxon>
        <taxon>Clostridium</taxon>
    </lineage>
</organism>
<reference evidence="12 13" key="1">
    <citation type="submission" date="2016-10" db="EMBL/GenBank/DDBJ databases">
        <authorList>
            <person name="de Groot N.N."/>
        </authorList>
    </citation>
    <scope>NUCLEOTIDE SEQUENCE [LARGE SCALE GENOMIC DNA]</scope>
    <source>
        <strain evidence="12 13">NLAE-zl-G419</strain>
    </source>
</reference>
<dbReference type="RefSeq" id="WP_027638346.1">
    <property type="nucleotide sequence ID" value="NZ_BAAACD010000029.1"/>
</dbReference>
<protein>
    <recommendedName>
        <fullName evidence="3 9">Diaminopimelate epimerase</fullName>
        <shortName evidence="9">DAP epimerase</shortName>
        <ecNumber evidence="3 9">5.1.1.7</ecNumber>
    </recommendedName>
    <alternativeName>
        <fullName evidence="9">PLP-independent amino acid racemase</fullName>
    </alternativeName>
</protein>
<keyword evidence="6 9" id="KW-0457">Lysine biosynthesis</keyword>
<keyword evidence="7 9" id="KW-0413">Isomerase</keyword>
<dbReference type="PANTHER" id="PTHR31689">
    <property type="entry name" value="DIAMINOPIMELATE EPIMERASE, CHLOROPLASTIC"/>
    <property type="match status" value="1"/>
</dbReference>
<dbReference type="STRING" id="1529.SAMN04487885_101135"/>
<feature type="site" description="Could be important to modulate the pK values of the two catalytic cysteine residues" evidence="9">
    <location>
        <position position="209"/>
    </location>
</feature>
<proteinExistence type="inferred from homology"/>
<dbReference type="EMBL" id="QAMZ01000045">
    <property type="protein sequence ID" value="PWL52735.1"/>
    <property type="molecule type" value="Genomic_DNA"/>
</dbReference>
<dbReference type="GO" id="GO:0009089">
    <property type="term" value="P:lysine biosynthetic process via diaminopimelate"/>
    <property type="evidence" value="ECO:0007669"/>
    <property type="project" value="UniProtKB-UniRule"/>
</dbReference>
<dbReference type="EC" id="5.1.1.7" evidence="3 9"/>
<reference evidence="11 14" key="2">
    <citation type="submission" date="2018-03" db="EMBL/GenBank/DDBJ databases">
        <title>The uncultured portion of the human microbiome is neutrally assembled.</title>
        <authorList>
            <person name="Jeraldo P."/>
            <person name="Boardman L."/>
            <person name="White B.A."/>
            <person name="Nelson H."/>
            <person name="Goldenfeld N."/>
            <person name="Chia N."/>
        </authorList>
    </citation>
    <scope>NUCLEOTIDE SEQUENCE [LARGE SCALE GENOMIC DNA]</scope>
    <source>
        <strain evidence="11">CIM:MAG 903</strain>
    </source>
</reference>
<dbReference type="EMBL" id="FOOE01000001">
    <property type="protein sequence ID" value="SFF49785.1"/>
    <property type="molecule type" value="Genomic_DNA"/>
</dbReference>
<dbReference type="PROSITE" id="PS01326">
    <property type="entry name" value="DAP_EPIMERASE"/>
    <property type="match status" value="1"/>
</dbReference>
<dbReference type="PANTHER" id="PTHR31689:SF0">
    <property type="entry name" value="DIAMINOPIMELATE EPIMERASE"/>
    <property type="match status" value="1"/>
</dbReference>
<evidence type="ECO:0000256" key="10">
    <source>
        <dbReference type="PROSITE-ProRule" id="PRU10125"/>
    </source>
</evidence>
<feature type="active site" description="Proton donor" evidence="9">
    <location>
        <position position="72"/>
    </location>
</feature>
<dbReference type="Proteomes" id="UP000246114">
    <property type="component" value="Unassembled WGS sequence"/>
</dbReference>
<dbReference type="FunFam" id="3.10.310.10:FF:000001">
    <property type="entry name" value="Diaminopimelate epimerase"/>
    <property type="match status" value="1"/>
</dbReference>
<comment type="pathway">
    <text evidence="1 9">Amino-acid biosynthesis; L-lysine biosynthesis via DAP pathway; DL-2,6-diaminopimelate from LL-2,6-diaminopimelate: step 1/1.</text>
</comment>
<dbReference type="Pfam" id="PF01678">
    <property type="entry name" value="DAP_epimerase"/>
    <property type="match status" value="2"/>
</dbReference>
<comment type="similarity">
    <text evidence="2 9">Belongs to the diaminopimelate epimerase family.</text>
</comment>
<evidence type="ECO:0000256" key="4">
    <source>
        <dbReference type="ARBA" id="ARBA00022490"/>
    </source>
</evidence>
<dbReference type="GO" id="GO:0005829">
    <property type="term" value="C:cytosol"/>
    <property type="evidence" value="ECO:0007669"/>
    <property type="project" value="TreeGrafter"/>
</dbReference>
<feature type="binding site" evidence="9">
    <location>
        <position position="191"/>
    </location>
    <ligand>
        <name>substrate</name>
    </ligand>
</feature>
<evidence type="ECO:0000313" key="13">
    <source>
        <dbReference type="Proteomes" id="UP000182135"/>
    </source>
</evidence>
<dbReference type="UniPathway" id="UPA00034">
    <property type="reaction ID" value="UER00025"/>
</dbReference>
<comment type="subunit">
    <text evidence="9">Homodimer.</text>
</comment>
<dbReference type="HAMAP" id="MF_00197">
    <property type="entry name" value="DAP_epimerase"/>
    <property type="match status" value="1"/>
</dbReference>
<dbReference type="GeneID" id="90544796"/>
<feature type="binding site" evidence="9">
    <location>
        <position position="63"/>
    </location>
    <ligand>
        <name>substrate</name>
    </ligand>
</feature>
<name>A0A1I2J512_9CLOT</name>
<comment type="function">
    <text evidence="9">Catalyzes the stereoinversion of LL-2,6-diaminopimelate (L,L-DAP) to meso-diaminopimelate (meso-DAP), a precursor of L-lysine and an essential component of the bacterial peptidoglycan.</text>
</comment>
<evidence type="ECO:0000256" key="7">
    <source>
        <dbReference type="ARBA" id="ARBA00023235"/>
    </source>
</evidence>
<evidence type="ECO:0000313" key="14">
    <source>
        <dbReference type="Proteomes" id="UP000246114"/>
    </source>
</evidence>
<comment type="subcellular location">
    <subcellularLocation>
        <location evidence="9">Cytoplasm</location>
    </subcellularLocation>
</comment>
<dbReference type="InterPro" id="IPR001653">
    <property type="entry name" value="DAP_epimerase_DapF"/>
</dbReference>
<feature type="binding site" evidence="9">
    <location>
        <begin position="219"/>
        <end position="220"/>
    </location>
    <ligand>
        <name>substrate</name>
    </ligand>
</feature>
<dbReference type="eggNOG" id="COG0253">
    <property type="taxonomic scope" value="Bacteria"/>
</dbReference>
<evidence type="ECO:0000256" key="8">
    <source>
        <dbReference type="ARBA" id="ARBA00051712"/>
    </source>
</evidence>
<evidence type="ECO:0000256" key="9">
    <source>
        <dbReference type="HAMAP-Rule" id="MF_00197"/>
    </source>
</evidence>
<feature type="binding site" evidence="9">
    <location>
        <position position="11"/>
    </location>
    <ligand>
        <name>substrate</name>
    </ligand>
</feature>
<keyword evidence="13" id="KW-1185">Reference proteome</keyword>
<dbReference type="GO" id="GO:0008837">
    <property type="term" value="F:diaminopimelate epimerase activity"/>
    <property type="evidence" value="ECO:0007669"/>
    <property type="project" value="UniProtKB-UniRule"/>
</dbReference>
<dbReference type="SUPFAM" id="SSF54506">
    <property type="entry name" value="Diaminopimelate epimerase-like"/>
    <property type="match status" value="2"/>
</dbReference>
<evidence type="ECO:0000256" key="1">
    <source>
        <dbReference type="ARBA" id="ARBA00005196"/>
    </source>
</evidence>
<feature type="active site" description="Proton acceptor" evidence="9">
    <location>
        <position position="218"/>
    </location>
</feature>
<keyword evidence="4 9" id="KW-0963">Cytoplasm</keyword>